<dbReference type="RefSeq" id="WP_246113205.1">
    <property type="nucleotide sequence ID" value="NZ_BJYT01000007.1"/>
</dbReference>
<keyword evidence="4 6" id="KW-0328">Glycosyltransferase</keyword>
<reference evidence="8 9" key="1">
    <citation type="submission" date="2019-07" db="EMBL/GenBank/DDBJ databases">
        <title>Whole genome shotgun sequence of Segetibacter aerophilus NBRC 106135.</title>
        <authorList>
            <person name="Hosoyama A."/>
            <person name="Uohara A."/>
            <person name="Ohji S."/>
            <person name="Ichikawa N."/>
        </authorList>
    </citation>
    <scope>NUCLEOTIDE SEQUENCE [LARGE SCALE GENOMIC DNA]</scope>
    <source>
        <strain evidence="8 9">NBRC 106135</strain>
    </source>
</reference>
<dbReference type="PIRSF" id="PIRSF000477">
    <property type="entry name" value="PurNPase"/>
    <property type="match status" value="1"/>
</dbReference>
<evidence type="ECO:0000259" key="7">
    <source>
        <dbReference type="Pfam" id="PF01048"/>
    </source>
</evidence>
<sequence length="274" mass="29952">MHNYLEQIKETASFLVNEGFEKPVVGIVLGTGLSELVSHIQIERNVAYETIPNFPLSTVEFHKGNLVYGKIGGVAVVAMQGRFHYYEGYSMQQITFPIRVMKAIGVKHLLLSNAAGGINMGYKKGDLVLLDDHINLQPENPLRGLNLPEFGSRFPDMSEPYNKGLNDLIRQKAKERNLPLHAGVYASVVGPNLETRAEYRYIKSIGADLVGMSTVPEVIVANQVGLPCACVSVITDECDPDNLKPVDISEIIAVAGKADKKLSELFAAVIAELS</sequence>
<dbReference type="AlphaFoldDB" id="A0A512BCG5"/>
<name>A0A512BCG5_9BACT</name>
<dbReference type="NCBIfam" id="TIGR01697">
    <property type="entry name" value="PNPH-PUNA-XAPA"/>
    <property type="match status" value="1"/>
</dbReference>
<dbReference type="SUPFAM" id="SSF53167">
    <property type="entry name" value="Purine and uridine phosphorylases"/>
    <property type="match status" value="1"/>
</dbReference>
<dbReference type="PROSITE" id="PS01240">
    <property type="entry name" value="PNP_MTAP_2"/>
    <property type="match status" value="1"/>
</dbReference>
<dbReference type="GO" id="GO:0005737">
    <property type="term" value="C:cytoplasm"/>
    <property type="evidence" value="ECO:0007669"/>
    <property type="project" value="TreeGrafter"/>
</dbReference>
<evidence type="ECO:0000313" key="8">
    <source>
        <dbReference type="EMBL" id="GEO09614.1"/>
    </source>
</evidence>
<dbReference type="GO" id="GO:0009116">
    <property type="term" value="P:nucleoside metabolic process"/>
    <property type="evidence" value="ECO:0007669"/>
    <property type="project" value="InterPro"/>
</dbReference>
<evidence type="ECO:0000256" key="2">
    <source>
        <dbReference type="ARBA" id="ARBA00006751"/>
    </source>
</evidence>
<comment type="similarity">
    <text evidence="2 6">Belongs to the PNP/MTAP phosphorylase family.</text>
</comment>
<proteinExistence type="inferred from homology"/>
<protein>
    <recommendedName>
        <fullName evidence="6">Purine nucleoside phosphorylase</fullName>
        <ecNumber evidence="6">2.4.2.1</ecNumber>
    </recommendedName>
    <alternativeName>
        <fullName evidence="6">Inosine-guanosine phosphorylase</fullName>
    </alternativeName>
</protein>
<keyword evidence="5 6" id="KW-0808">Transferase</keyword>
<dbReference type="UniPathway" id="UPA00606"/>
<dbReference type="EMBL" id="BJYT01000007">
    <property type="protein sequence ID" value="GEO09614.1"/>
    <property type="molecule type" value="Genomic_DNA"/>
</dbReference>
<dbReference type="NCBIfam" id="TIGR01700">
    <property type="entry name" value="PNPH"/>
    <property type="match status" value="1"/>
</dbReference>
<evidence type="ECO:0000256" key="3">
    <source>
        <dbReference type="ARBA" id="ARBA00011233"/>
    </source>
</evidence>
<dbReference type="PANTHER" id="PTHR11904:SF9">
    <property type="entry name" value="PURINE NUCLEOSIDE PHOSPHORYLASE-RELATED"/>
    <property type="match status" value="1"/>
</dbReference>
<keyword evidence="9" id="KW-1185">Reference proteome</keyword>
<dbReference type="Proteomes" id="UP000321513">
    <property type="component" value="Unassembled WGS sequence"/>
</dbReference>
<dbReference type="InterPro" id="IPR018099">
    <property type="entry name" value="Purine_phosphorylase-2_CS"/>
</dbReference>
<comment type="pathway">
    <text evidence="1 6">Purine metabolism; purine nucleoside salvage.</text>
</comment>
<dbReference type="NCBIfam" id="NF006054">
    <property type="entry name" value="PRK08202.1"/>
    <property type="match status" value="1"/>
</dbReference>
<dbReference type="InterPro" id="IPR035994">
    <property type="entry name" value="Nucleoside_phosphorylase_sf"/>
</dbReference>
<evidence type="ECO:0000256" key="5">
    <source>
        <dbReference type="ARBA" id="ARBA00022679"/>
    </source>
</evidence>
<dbReference type="CDD" id="cd09009">
    <property type="entry name" value="PNP-EcPNPII_like"/>
    <property type="match status" value="1"/>
</dbReference>
<evidence type="ECO:0000313" key="9">
    <source>
        <dbReference type="Proteomes" id="UP000321513"/>
    </source>
</evidence>
<dbReference type="InterPro" id="IPR000845">
    <property type="entry name" value="Nucleoside_phosphorylase_d"/>
</dbReference>
<dbReference type="EC" id="2.4.2.1" evidence="6"/>
<comment type="function">
    <text evidence="6">The purine nucleoside phosphorylases catalyze the phosphorolytic breakdown of the N-glycosidic bond in the beta-(deoxy)ribonucleoside molecules, with the formation of the corresponding free purine bases and pentose-1-phosphate.</text>
</comment>
<comment type="subunit">
    <text evidence="3">Homotrimer.</text>
</comment>
<dbReference type="PANTHER" id="PTHR11904">
    <property type="entry name" value="METHYLTHIOADENOSINE/PURINE NUCLEOSIDE PHOSPHORYLASE"/>
    <property type="match status" value="1"/>
</dbReference>
<dbReference type="Gene3D" id="3.40.50.1580">
    <property type="entry name" value="Nucleoside phosphorylase domain"/>
    <property type="match status" value="1"/>
</dbReference>
<dbReference type="InterPro" id="IPR011270">
    <property type="entry name" value="Pur_Nuc_Pase_Ino/Guo-sp"/>
</dbReference>
<evidence type="ECO:0000256" key="6">
    <source>
        <dbReference type="PIRNR" id="PIRNR000477"/>
    </source>
</evidence>
<dbReference type="GO" id="GO:0004731">
    <property type="term" value="F:purine-nucleoside phosphorylase activity"/>
    <property type="evidence" value="ECO:0007669"/>
    <property type="project" value="UniProtKB-EC"/>
</dbReference>
<evidence type="ECO:0000256" key="4">
    <source>
        <dbReference type="ARBA" id="ARBA00022676"/>
    </source>
</evidence>
<organism evidence="8 9">
    <name type="scientific">Segetibacter aerophilus</name>
    <dbReference type="NCBI Taxonomy" id="670293"/>
    <lineage>
        <taxon>Bacteria</taxon>
        <taxon>Pseudomonadati</taxon>
        <taxon>Bacteroidota</taxon>
        <taxon>Chitinophagia</taxon>
        <taxon>Chitinophagales</taxon>
        <taxon>Chitinophagaceae</taxon>
        <taxon>Segetibacter</taxon>
    </lineage>
</organism>
<gene>
    <name evidence="8" type="primary">deoD</name>
    <name evidence="8" type="ORF">SAE01_21100</name>
</gene>
<evidence type="ECO:0000256" key="1">
    <source>
        <dbReference type="ARBA" id="ARBA00005058"/>
    </source>
</evidence>
<dbReference type="InterPro" id="IPR011268">
    <property type="entry name" value="Purine_phosphorylase"/>
</dbReference>
<dbReference type="Pfam" id="PF01048">
    <property type="entry name" value="PNP_UDP_1"/>
    <property type="match status" value="1"/>
</dbReference>
<accession>A0A512BCG5</accession>
<feature type="domain" description="Nucleoside phosphorylase" evidence="7">
    <location>
        <begin position="25"/>
        <end position="271"/>
    </location>
</feature>
<comment type="caution">
    <text evidence="8">The sequence shown here is derived from an EMBL/GenBank/DDBJ whole genome shotgun (WGS) entry which is preliminary data.</text>
</comment>